<dbReference type="OrthoDB" id="9807911at2"/>
<accession>A0A3R9XL79</accession>
<dbReference type="Proteomes" id="UP000279470">
    <property type="component" value="Unassembled WGS sequence"/>
</dbReference>
<keyword evidence="1" id="KW-0808">Transferase</keyword>
<name>A0A3R9XL79_9RICK</name>
<dbReference type="GO" id="GO:0008168">
    <property type="term" value="F:methyltransferase activity"/>
    <property type="evidence" value="ECO:0007669"/>
    <property type="project" value="UniProtKB-KW"/>
</dbReference>
<evidence type="ECO:0000313" key="1">
    <source>
        <dbReference type="EMBL" id="RST64251.1"/>
    </source>
</evidence>
<dbReference type="SUPFAM" id="SSF53335">
    <property type="entry name" value="S-adenosyl-L-methionine-dependent methyltransferases"/>
    <property type="match status" value="1"/>
</dbReference>
<organism evidence="1 2">
    <name type="scientific">Candidatus Aquarickettsia rohweri</name>
    <dbReference type="NCBI Taxonomy" id="2602574"/>
    <lineage>
        <taxon>Bacteria</taxon>
        <taxon>Pseudomonadati</taxon>
        <taxon>Pseudomonadota</taxon>
        <taxon>Alphaproteobacteria</taxon>
        <taxon>Rickettsiales</taxon>
        <taxon>Candidatus Midichloriaceae</taxon>
        <taxon>Candidatus Aquarickettsia</taxon>
    </lineage>
</organism>
<dbReference type="PANTHER" id="PTHR43861">
    <property type="entry name" value="TRANS-ACONITATE 2-METHYLTRANSFERASE-RELATED"/>
    <property type="match status" value="1"/>
</dbReference>
<dbReference type="Gene3D" id="3.40.50.150">
    <property type="entry name" value="Vaccinia Virus protein VP39"/>
    <property type="match status" value="1"/>
</dbReference>
<protein>
    <submittedName>
        <fullName evidence="1">Methyltransferase domain-containing protein</fullName>
    </submittedName>
</protein>
<reference evidence="2" key="1">
    <citation type="submission" date="2018-11" db="EMBL/GenBank/DDBJ databases">
        <title>Phylogenetic, genomic, and biogeographic characterization of a novel and ubiquitous marine invertebrate-associated Rickettsiales parasite, Candidatus Marinoinvertebrata rohwerii, gen. nov., sp. nov.</title>
        <authorList>
            <person name="Klinges J.G."/>
            <person name="Rosales S.M."/>
            <person name="Mcminds R."/>
            <person name="Shaver E.C."/>
            <person name="Shantz A."/>
            <person name="Peters E.C."/>
            <person name="Burkepile D.E."/>
            <person name="Silliman B.R."/>
            <person name="Vega Thurber R.L."/>
        </authorList>
    </citation>
    <scope>NUCLEOTIDE SEQUENCE [LARGE SCALE GENOMIC DNA]</scope>
    <source>
        <strain evidence="2">a_cerv_44</strain>
    </source>
</reference>
<dbReference type="RefSeq" id="WP_126044990.1">
    <property type="nucleotide sequence ID" value="NZ_RXFM01000066.1"/>
</dbReference>
<comment type="caution">
    <text evidence="1">The sequence shown here is derived from an EMBL/GenBank/DDBJ whole genome shotgun (WGS) entry which is preliminary data.</text>
</comment>
<dbReference type="EMBL" id="RXFM01000066">
    <property type="protein sequence ID" value="RST64251.1"/>
    <property type="molecule type" value="Genomic_DNA"/>
</dbReference>
<keyword evidence="1" id="KW-0489">Methyltransferase</keyword>
<evidence type="ECO:0000313" key="2">
    <source>
        <dbReference type="Proteomes" id="UP000279470"/>
    </source>
</evidence>
<dbReference type="Pfam" id="PF13489">
    <property type="entry name" value="Methyltransf_23"/>
    <property type="match status" value="1"/>
</dbReference>
<gene>
    <name evidence="1" type="ORF">EIC27_04845</name>
</gene>
<dbReference type="CDD" id="cd02440">
    <property type="entry name" value="AdoMet_MTases"/>
    <property type="match status" value="1"/>
</dbReference>
<dbReference type="AlphaFoldDB" id="A0A3R9XL79"/>
<dbReference type="GO" id="GO:0032259">
    <property type="term" value="P:methylation"/>
    <property type="evidence" value="ECO:0007669"/>
    <property type="project" value="UniProtKB-KW"/>
</dbReference>
<sequence length="245" mass="28904">MNNFCRIKREIKDSFDLVHSTYDDRSKVQKLCSKELIKNLLIFYKKEYQNVIDLGCGTGITTSMLFEKIKFNKSYACDFAPNLLNLAQNRLKKFSTKILNSDYYIILNKNLKYDLVFSNMSFQWCLDIKHLLKLIYTNLKYYGILSFSIPIKGTFQNIPSQSKNNFYNLEYLKKLIQNIGYKIIFIKDINYEQQFPSFIDAIRSIKNTGANILINSNKNNFFNKKLAKNKFTLNYNIGFFILQKC</sequence>
<proteinExistence type="predicted"/>
<keyword evidence="2" id="KW-1185">Reference proteome</keyword>
<dbReference type="InterPro" id="IPR029063">
    <property type="entry name" value="SAM-dependent_MTases_sf"/>
</dbReference>